<keyword evidence="2" id="KW-0645">Protease</keyword>
<dbReference type="SUPFAM" id="SSF53187">
    <property type="entry name" value="Zn-dependent exopeptidases"/>
    <property type="match status" value="1"/>
</dbReference>
<dbReference type="Gene3D" id="3.30.70.360">
    <property type="match status" value="1"/>
</dbReference>
<dbReference type="GO" id="GO:0004180">
    <property type="term" value="F:carboxypeptidase activity"/>
    <property type="evidence" value="ECO:0007669"/>
    <property type="project" value="UniProtKB-KW"/>
</dbReference>
<organism evidence="2 3">
    <name type="scientific">Lactobacillus crispatus</name>
    <dbReference type="NCBI Taxonomy" id="47770"/>
    <lineage>
        <taxon>Bacteria</taxon>
        <taxon>Bacillati</taxon>
        <taxon>Bacillota</taxon>
        <taxon>Bacilli</taxon>
        <taxon>Lactobacillales</taxon>
        <taxon>Lactobacillaceae</taxon>
        <taxon>Lactobacillus</taxon>
    </lineage>
</organism>
<reference evidence="2 3" key="1">
    <citation type="journal article" date="2016" name="Microbiology (Mosc.)">
        <title>Comparison of Lactobacillus crispatus isolates from Lactobacillus-dominated vaginal microbiomes with isolates from microbiomes containing bacterial vaginosis-associated bacteria.</title>
        <authorList>
            <person name="Abdelmaksoud A.A."/>
            <person name="Koparde V.N."/>
            <person name="Sheth N.U."/>
            <person name="Serrano M.G."/>
            <person name="Glascock A.L."/>
            <person name="Fettweis J.M."/>
            <person name="Strauss Iii J.F."/>
            <person name="Buck G.A."/>
            <person name="Jefferson K.K."/>
        </authorList>
    </citation>
    <scope>NUCLEOTIDE SEQUENCE [LARGE SCALE GENOMIC DNA]</scope>
    <source>
        <strain evidence="2 3">VMC3</strain>
    </source>
</reference>
<dbReference type="EMBL" id="LJGP01000016">
    <property type="protein sequence ID" value="KWU04063.1"/>
    <property type="molecule type" value="Genomic_DNA"/>
</dbReference>
<dbReference type="GO" id="GO:0046657">
    <property type="term" value="P:folic acid catabolic process"/>
    <property type="evidence" value="ECO:0007669"/>
    <property type="project" value="TreeGrafter"/>
</dbReference>
<keyword evidence="2" id="KW-0121">Carboxypeptidase</keyword>
<evidence type="ECO:0000313" key="2">
    <source>
        <dbReference type="EMBL" id="KWU04063.1"/>
    </source>
</evidence>
<dbReference type="RefSeq" id="WP_005723390.1">
    <property type="nucleotide sequence ID" value="NZ_AP025162.1"/>
</dbReference>
<dbReference type="AlphaFoldDB" id="A0A109DEQ7"/>
<sequence>MSSFQEYYSELQELAGYLLHNPELGYKEYKTSKAVEAEIAKISTNIKIEHYCKTGLKVMFDNHCPKTIGIIAELDSLYQPGHKDADPETGAAQACGHYTQVTTALALINELMKNDRLNEFGTNLAFIFTPAEEFVDLNWRKKHKLAGDFTYFGGKQEAIKLGVFDDIDYCVSVHAIGEDFERRTIEINCDLAGFNFQYFDFFGKASHAAFAPEEGVNAQSIATLFTTALAFKRQQLKNPNQIRFNPVMIGDNTESINVIPDHVSMGTDIRYFDVEYAQQLMKQFNQAAEGCSLALGGNFKSETQVGYLPLRSNRDMNALVKNVFLRNDKISELIENRGYTMAAGDIGDVSYLMPTIQIGYGGWNGTIHGSDFKLVDPVFVLDIFPEFIFNSVLEISNNLNKIRTYRRTNQEYLEQLNKMGAEK</sequence>
<evidence type="ECO:0000259" key="1">
    <source>
        <dbReference type="Pfam" id="PF07687"/>
    </source>
</evidence>
<dbReference type="Pfam" id="PF01546">
    <property type="entry name" value="Peptidase_M20"/>
    <property type="match status" value="1"/>
</dbReference>
<dbReference type="PATRIC" id="fig|47770.28.peg.420"/>
<dbReference type="Pfam" id="PF07687">
    <property type="entry name" value="M20_dimer"/>
    <property type="match status" value="1"/>
</dbReference>
<dbReference type="PANTHER" id="PTHR30575:SF3">
    <property type="entry name" value="PEPTIDASE M20 DIMERISATION DOMAIN-CONTAINING PROTEIN"/>
    <property type="match status" value="1"/>
</dbReference>
<dbReference type="GO" id="GO:0071713">
    <property type="term" value="F:para-aminobenzoyl-glutamate hydrolase activity"/>
    <property type="evidence" value="ECO:0007669"/>
    <property type="project" value="TreeGrafter"/>
</dbReference>
<dbReference type="InterPro" id="IPR011650">
    <property type="entry name" value="Peptidase_M20_dimer"/>
</dbReference>
<dbReference type="PANTHER" id="PTHR30575">
    <property type="entry name" value="PEPTIDASE M20"/>
    <property type="match status" value="1"/>
</dbReference>
<dbReference type="InterPro" id="IPR036264">
    <property type="entry name" value="Bact_exopeptidase_dim_dom"/>
</dbReference>
<evidence type="ECO:0000313" key="3">
    <source>
        <dbReference type="Proteomes" id="UP000067598"/>
    </source>
</evidence>
<dbReference type="SUPFAM" id="SSF55031">
    <property type="entry name" value="Bacterial exopeptidase dimerisation domain"/>
    <property type="match status" value="1"/>
</dbReference>
<protein>
    <submittedName>
        <fullName evidence="2">Carboxypeptidase</fullName>
    </submittedName>
</protein>
<dbReference type="Gene3D" id="3.40.630.10">
    <property type="entry name" value="Zn peptidases"/>
    <property type="match status" value="1"/>
</dbReference>
<comment type="caution">
    <text evidence="2">The sequence shown here is derived from an EMBL/GenBank/DDBJ whole genome shotgun (WGS) entry which is preliminary data.</text>
</comment>
<dbReference type="InterPro" id="IPR052030">
    <property type="entry name" value="Peptidase_M20/M20A_hydrolases"/>
</dbReference>
<gene>
    <name evidence="2" type="ORF">AEL95_05145</name>
</gene>
<feature type="domain" description="Peptidase M20 dimerisation" evidence="1">
    <location>
        <begin position="201"/>
        <end position="288"/>
    </location>
</feature>
<name>A0A109DEQ7_9LACO</name>
<dbReference type="Proteomes" id="UP000067598">
    <property type="component" value="Unassembled WGS sequence"/>
</dbReference>
<keyword evidence="2" id="KW-0378">Hydrolase</keyword>
<dbReference type="GO" id="GO:0005737">
    <property type="term" value="C:cytoplasm"/>
    <property type="evidence" value="ECO:0007669"/>
    <property type="project" value="TreeGrafter"/>
</dbReference>
<dbReference type="InterPro" id="IPR002933">
    <property type="entry name" value="Peptidase_M20"/>
</dbReference>
<proteinExistence type="predicted"/>
<dbReference type="GO" id="GO:0016805">
    <property type="term" value="F:dipeptidase activity"/>
    <property type="evidence" value="ECO:0007669"/>
    <property type="project" value="TreeGrafter"/>
</dbReference>
<accession>A0A109DEQ7</accession>